<dbReference type="InterPro" id="IPR015853">
    <property type="entry name" value="ABC_transpr_FbpC"/>
</dbReference>
<gene>
    <name evidence="10" type="ORF">ACFQ2I_17870</name>
</gene>
<dbReference type="SUPFAM" id="SSF52540">
    <property type="entry name" value="P-loop containing nucleoside triphosphate hydrolases"/>
    <property type="match status" value="1"/>
</dbReference>
<dbReference type="PROSITE" id="PS50893">
    <property type="entry name" value="ABC_TRANSPORTER_2"/>
    <property type="match status" value="1"/>
</dbReference>
<evidence type="ECO:0000256" key="4">
    <source>
        <dbReference type="ARBA" id="ARBA00022741"/>
    </source>
</evidence>
<sequence>MTYVQLSELCYAYERGSGDVLHRFTLHMEEGEVVGLLGESGSGKSTVLRLIAGLETPQEGAIVVGNTIMVDRTTFVQPERRGIGMVFQDYALFPHMTVESNIAFGLGALARGQRRDRIGEMLELVKMEDYRKRYPHELSGGQQQRVAFARALAPRPRLLLMDEPFSSLDAGLKASIREELRELLRLSRMTSILVTHDREDADALCDRIVEMRAPALSMA</sequence>
<reference evidence="11" key="1">
    <citation type="journal article" date="2019" name="Int. J. Syst. Evol. Microbiol.">
        <title>The Global Catalogue of Microorganisms (GCM) 10K type strain sequencing project: providing services to taxonomists for standard genome sequencing and annotation.</title>
        <authorList>
            <consortium name="The Broad Institute Genomics Platform"/>
            <consortium name="The Broad Institute Genome Sequencing Center for Infectious Disease"/>
            <person name="Wu L."/>
            <person name="Ma J."/>
        </authorList>
    </citation>
    <scope>NUCLEOTIDE SEQUENCE [LARGE SCALE GENOMIC DNA]</scope>
    <source>
        <strain evidence="11">CCUG 59129</strain>
    </source>
</reference>
<dbReference type="CDD" id="cd03259">
    <property type="entry name" value="ABC_Carb_Solutes_like"/>
    <property type="match status" value="1"/>
</dbReference>
<dbReference type="InterPro" id="IPR050093">
    <property type="entry name" value="ABC_SmlMolc_Importer"/>
</dbReference>
<keyword evidence="1" id="KW-0813">Transport</keyword>
<name>A0ABW3HUL9_9BACL</name>
<comment type="caution">
    <text evidence="10">The sequence shown here is derived from an EMBL/GenBank/DDBJ whole genome shotgun (WGS) entry which is preliminary data.</text>
</comment>
<keyword evidence="2" id="KW-1003">Cell membrane</keyword>
<dbReference type="SMART" id="SM00382">
    <property type="entry name" value="AAA"/>
    <property type="match status" value="1"/>
</dbReference>
<feature type="domain" description="ABC transporter" evidence="9">
    <location>
        <begin position="4"/>
        <end position="219"/>
    </location>
</feature>
<dbReference type="InterPro" id="IPR017871">
    <property type="entry name" value="ABC_transporter-like_CS"/>
</dbReference>
<keyword evidence="7" id="KW-0406">Ion transport</keyword>
<evidence type="ECO:0000256" key="8">
    <source>
        <dbReference type="ARBA" id="ARBA00023136"/>
    </source>
</evidence>
<keyword evidence="4" id="KW-0547">Nucleotide-binding</keyword>
<keyword evidence="5 10" id="KW-0067">ATP-binding</keyword>
<dbReference type="EMBL" id="JBHTJZ010000033">
    <property type="protein sequence ID" value="MFD0961221.1"/>
    <property type="molecule type" value="Genomic_DNA"/>
</dbReference>
<evidence type="ECO:0000256" key="7">
    <source>
        <dbReference type="ARBA" id="ARBA00023065"/>
    </source>
</evidence>
<dbReference type="RefSeq" id="WP_377566572.1">
    <property type="nucleotide sequence ID" value="NZ_JBHTJZ010000033.1"/>
</dbReference>
<evidence type="ECO:0000256" key="6">
    <source>
        <dbReference type="ARBA" id="ARBA00023004"/>
    </source>
</evidence>
<dbReference type="GO" id="GO:0005524">
    <property type="term" value="F:ATP binding"/>
    <property type="evidence" value="ECO:0007669"/>
    <property type="project" value="UniProtKB-KW"/>
</dbReference>
<evidence type="ECO:0000313" key="11">
    <source>
        <dbReference type="Proteomes" id="UP001596989"/>
    </source>
</evidence>
<dbReference type="InterPro" id="IPR027417">
    <property type="entry name" value="P-loop_NTPase"/>
</dbReference>
<dbReference type="PROSITE" id="PS00211">
    <property type="entry name" value="ABC_TRANSPORTER_1"/>
    <property type="match status" value="1"/>
</dbReference>
<dbReference type="Pfam" id="PF00005">
    <property type="entry name" value="ABC_tran"/>
    <property type="match status" value="1"/>
</dbReference>
<evidence type="ECO:0000256" key="5">
    <source>
        <dbReference type="ARBA" id="ARBA00022840"/>
    </source>
</evidence>
<dbReference type="InterPro" id="IPR003593">
    <property type="entry name" value="AAA+_ATPase"/>
</dbReference>
<evidence type="ECO:0000256" key="1">
    <source>
        <dbReference type="ARBA" id="ARBA00022448"/>
    </source>
</evidence>
<dbReference type="InterPro" id="IPR003439">
    <property type="entry name" value="ABC_transporter-like_ATP-bd"/>
</dbReference>
<protein>
    <submittedName>
        <fullName evidence="10">ABC transporter ATP-binding protein</fullName>
    </submittedName>
</protein>
<evidence type="ECO:0000256" key="2">
    <source>
        <dbReference type="ARBA" id="ARBA00022475"/>
    </source>
</evidence>
<evidence type="ECO:0000256" key="3">
    <source>
        <dbReference type="ARBA" id="ARBA00022496"/>
    </source>
</evidence>
<keyword evidence="6" id="KW-0408">Iron</keyword>
<organism evidence="10 11">
    <name type="scientific">Paenibacillus chungangensis</name>
    <dbReference type="NCBI Taxonomy" id="696535"/>
    <lineage>
        <taxon>Bacteria</taxon>
        <taxon>Bacillati</taxon>
        <taxon>Bacillota</taxon>
        <taxon>Bacilli</taxon>
        <taxon>Bacillales</taxon>
        <taxon>Paenibacillaceae</taxon>
        <taxon>Paenibacillus</taxon>
    </lineage>
</organism>
<keyword evidence="8" id="KW-0472">Membrane</keyword>
<dbReference type="Proteomes" id="UP001596989">
    <property type="component" value="Unassembled WGS sequence"/>
</dbReference>
<evidence type="ECO:0000313" key="10">
    <source>
        <dbReference type="EMBL" id="MFD0961221.1"/>
    </source>
</evidence>
<accession>A0ABW3HUL9</accession>
<evidence type="ECO:0000259" key="9">
    <source>
        <dbReference type="PROSITE" id="PS50893"/>
    </source>
</evidence>
<keyword evidence="3" id="KW-0410">Iron transport</keyword>
<dbReference type="PANTHER" id="PTHR42781">
    <property type="entry name" value="SPERMIDINE/PUTRESCINE IMPORT ATP-BINDING PROTEIN POTA"/>
    <property type="match status" value="1"/>
</dbReference>
<proteinExistence type="predicted"/>
<dbReference type="Gene3D" id="3.40.50.300">
    <property type="entry name" value="P-loop containing nucleotide triphosphate hydrolases"/>
    <property type="match status" value="1"/>
</dbReference>
<keyword evidence="11" id="KW-1185">Reference proteome</keyword>
<dbReference type="PANTHER" id="PTHR42781:SF4">
    <property type="entry name" value="SPERMIDINE_PUTRESCINE IMPORT ATP-BINDING PROTEIN POTA"/>
    <property type="match status" value="1"/>
</dbReference>